<name>A0A1X7U1B5_AMPQE</name>
<organism evidence="1">
    <name type="scientific">Amphimedon queenslandica</name>
    <name type="common">Sponge</name>
    <dbReference type="NCBI Taxonomy" id="400682"/>
    <lineage>
        <taxon>Eukaryota</taxon>
        <taxon>Metazoa</taxon>
        <taxon>Porifera</taxon>
        <taxon>Demospongiae</taxon>
        <taxon>Heteroscleromorpha</taxon>
        <taxon>Haplosclerida</taxon>
        <taxon>Niphatidae</taxon>
        <taxon>Amphimedon</taxon>
    </lineage>
</organism>
<accession>A0A1X7U1B5</accession>
<dbReference type="EnsemblMetazoa" id="Aqu2.1.21626_001">
    <property type="protein sequence ID" value="Aqu2.1.21626_001"/>
    <property type="gene ID" value="Aqu2.1.21626"/>
</dbReference>
<sequence length="56" mass="6124">MGTVEAICYKETTPPHLPVALIVRFDHDTGPTVHDGTVPITPVRRNWSSGGHCSRL</sequence>
<evidence type="ECO:0000313" key="1">
    <source>
        <dbReference type="EnsemblMetazoa" id="Aqu2.1.21626_001"/>
    </source>
</evidence>
<dbReference type="InParanoid" id="A0A1X7U1B5"/>
<reference evidence="1" key="1">
    <citation type="submission" date="2017-05" db="UniProtKB">
        <authorList>
            <consortium name="EnsemblMetazoa"/>
        </authorList>
    </citation>
    <scope>IDENTIFICATION</scope>
</reference>
<protein>
    <submittedName>
        <fullName evidence="1">Uncharacterized protein</fullName>
    </submittedName>
</protein>
<proteinExistence type="predicted"/>
<dbReference type="AlphaFoldDB" id="A0A1X7U1B5"/>